<dbReference type="NCBIfam" id="TIGR01379">
    <property type="entry name" value="thiL"/>
    <property type="match status" value="1"/>
</dbReference>
<feature type="binding site" evidence="2">
    <location>
        <position position="219"/>
    </location>
    <ligand>
        <name>Mg(2+)</name>
        <dbReference type="ChEBI" id="CHEBI:18420"/>
        <label>5</label>
    </ligand>
</feature>
<dbReference type="UniPathway" id="UPA00060">
    <property type="reaction ID" value="UER00142"/>
</dbReference>
<feature type="binding site" evidence="2">
    <location>
        <position position="31"/>
    </location>
    <ligand>
        <name>Mg(2+)</name>
        <dbReference type="ChEBI" id="CHEBI:18420"/>
        <label>3</label>
    </ligand>
</feature>
<dbReference type="PANTHER" id="PTHR30270:SF0">
    <property type="entry name" value="THIAMINE-MONOPHOSPHATE KINASE"/>
    <property type="match status" value="1"/>
</dbReference>
<feature type="domain" description="PurM-like N-terminal" evidence="3">
    <location>
        <begin position="29"/>
        <end position="146"/>
    </location>
</feature>
<reference evidence="5 6" key="1">
    <citation type="submission" date="2019-09" db="EMBL/GenBank/DDBJ databases">
        <title>Draft genome sequence of Psychrobacter nivimaris LAMA 639, in search for biotechnological relevant genes.</title>
        <authorList>
            <person name="Lima A.O.S."/>
            <person name="Staloch B.E.K."/>
            <person name="Freitas R.C."/>
            <person name="Niero H."/>
            <person name="Silva M.A.C."/>
        </authorList>
    </citation>
    <scope>NUCLEOTIDE SEQUENCE [LARGE SCALE GENOMIC DNA]</scope>
    <source>
        <strain evidence="5 6">LAMA 639</strain>
    </source>
</reference>
<comment type="pathway">
    <text evidence="2">Cofactor biosynthesis; thiamine diphosphate biosynthesis; thiamine diphosphate from thiamine phosphate: step 1/1.</text>
</comment>
<keyword evidence="2 5" id="KW-0418">Kinase</keyword>
<dbReference type="GO" id="GO:0009030">
    <property type="term" value="F:thiamine-phosphate kinase activity"/>
    <property type="evidence" value="ECO:0007669"/>
    <property type="project" value="UniProtKB-UniRule"/>
</dbReference>
<evidence type="ECO:0000313" key="5">
    <source>
        <dbReference type="EMBL" id="KAF0569286.1"/>
    </source>
</evidence>
<dbReference type="AlphaFoldDB" id="A0A6N7C1N9"/>
<dbReference type="EMBL" id="VZIZ01000010">
    <property type="protein sequence ID" value="KAF0569286.1"/>
    <property type="molecule type" value="Genomic_DNA"/>
</dbReference>
<evidence type="ECO:0000256" key="2">
    <source>
        <dbReference type="HAMAP-Rule" id="MF_02128"/>
    </source>
</evidence>
<dbReference type="Gene3D" id="3.30.1330.10">
    <property type="entry name" value="PurM-like, N-terminal domain"/>
    <property type="match status" value="1"/>
</dbReference>
<dbReference type="Pfam" id="PF00586">
    <property type="entry name" value="AIRS"/>
    <property type="match status" value="1"/>
</dbReference>
<sequence>MNEFELIERIFLQMQATHAPLTGIEKGIGDDAAVMALPAGSRLVSCIDTLVQGRHFHADWQKVDELAFAIGYKAVAVNVSDIAAMGASPHSIMLALALPERLAKHEWLTEFAKGMFHACQLFGVTLIGGDTTRSERLILSISAQGLLSADTPAIYRSGAQVGDKVYVSGTLGDAAFALKYPESAQGIELAHRLHMPTPRIALGAALAKLGATAMIDISDGLYQDLGHICQQSSVCMRIHLDKLPSSELLSTVDLSDRLLGQLAGGDDYELAFTLPAHIKPPTGNTPVTCIGEVVALADPIAIDTKSSNNSRLELFYQNQPVTPTQPAPFSIWPNLTGYQHFTG</sequence>
<feature type="binding site" evidence="2">
    <location>
        <position position="81"/>
    </location>
    <ligand>
        <name>Mg(2+)</name>
        <dbReference type="ChEBI" id="CHEBI:18420"/>
        <label>3</label>
    </ligand>
</feature>
<feature type="binding site" evidence="2">
    <location>
        <position position="31"/>
    </location>
    <ligand>
        <name>Mg(2+)</name>
        <dbReference type="ChEBI" id="CHEBI:18420"/>
        <label>4</label>
    </ligand>
</feature>
<dbReference type="EC" id="2.7.4.16" evidence="2"/>
<dbReference type="GO" id="GO:0009229">
    <property type="term" value="P:thiamine diphosphate biosynthetic process"/>
    <property type="evidence" value="ECO:0007669"/>
    <property type="project" value="UniProtKB-UniRule"/>
</dbReference>
<keyword evidence="6" id="KW-1185">Reference proteome</keyword>
<keyword evidence="2" id="KW-0460">Magnesium</keyword>
<feature type="binding site" evidence="2">
    <location>
        <position position="130"/>
    </location>
    <ligand>
        <name>Mg(2+)</name>
        <dbReference type="ChEBI" id="CHEBI:18420"/>
        <label>1</label>
    </ligand>
</feature>
<feature type="binding site" evidence="2">
    <location>
        <position position="81"/>
    </location>
    <ligand>
        <name>Mg(2+)</name>
        <dbReference type="ChEBI" id="CHEBI:18420"/>
        <label>4</label>
    </ligand>
</feature>
<dbReference type="Proteomes" id="UP000471465">
    <property type="component" value="Unassembled WGS sequence"/>
</dbReference>
<feature type="domain" description="PurM-like C-terminal" evidence="4">
    <location>
        <begin position="160"/>
        <end position="249"/>
    </location>
</feature>
<dbReference type="InterPro" id="IPR010918">
    <property type="entry name" value="PurM-like_C_dom"/>
</dbReference>
<accession>A0A6N7C1N9</accession>
<dbReference type="PANTHER" id="PTHR30270">
    <property type="entry name" value="THIAMINE-MONOPHOSPHATE KINASE"/>
    <property type="match status" value="1"/>
</dbReference>
<dbReference type="CDD" id="cd02194">
    <property type="entry name" value="ThiL"/>
    <property type="match status" value="1"/>
</dbReference>
<keyword evidence="2" id="KW-0067">ATP-binding</keyword>
<evidence type="ECO:0000259" key="4">
    <source>
        <dbReference type="Pfam" id="PF02769"/>
    </source>
</evidence>
<feature type="binding site" evidence="2">
    <location>
        <position position="81"/>
    </location>
    <ligand>
        <name>Mg(2+)</name>
        <dbReference type="ChEBI" id="CHEBI:18420"/>
        <label>2</label>
    </ligand>
</feature>
<feature type="binding site" evidence="2">
    <location>
        <position position="55"/>
    </location>
    <ligand>
        <name>substrate</name>
    </ligand>
</feature>
<dbReference type="SUPFAM" id="SSF56042">
    <property type="entry name" value="PurM C-terminal domain-like"/>
    <property type="match status" value="1"/>
</dbReference>
<dbReference type="InterPro" id="IPR036921">
    <property type="entry name" value="PurM-like_N_sf"/>
</dbReference>
<feature type="binding site" evidence="2">
    <location>
        <position position="48"/>
    </location>
    <ligand>
        <name>Mg(2+)</name>
        <dbReference type="ChEBI" id="CHEBI:18420"/>
        <label>2</label>
    </ligand>
</feature>
<dbReference type="Gene3D" id="3.90.650.10">
    <property type="entry name" value="PurM-like C-terminal domain"/>
    <property type="match status" value="1"/>
</dbReference>
<dbReference type="SUPFAM" id="SSF55326">
    <property type="entry name" value="PurM N-terminal domain-like"/>
    <property type="match status" value="1"/>
</dbReference>
<comment type="miscellaneous">
    <text evidence="2">Reaction mechanism of ThiL seems to utilize a direct, inline transfer of the gamma-phosphate of ATP to TMP rather than a phosphorylated enzyme intermediate.</text>
</comment>
<keyword evidence="1 2" id="KW-0784">Thiamine biosynthesis</keyword>
<proteinExistence type="inferred from homology"/>
<feature type="binding site" evidence="2">
    <location>
        <position position="266"/>
    </location>
    <ligand>
        <name>substrate</name>
    </ligand>
</feature>
<comment type="caution">
    <text evidence="2">Lacks conserved residue(s) required for the propagation of feature annotation.</text>
</comment>
<dbReference type="GO" id="GO:0005524">
    <property type="term" value="F:ATP binding"/>
    <property type="evidence" value="ECO:0007669"/>
    <property type="project" value="UniProtKB-UniRule"/>
</dbReference>
<dbReference type="GO" id="GO:0000287">
    <property type="term" value="F:magnesium ion binding"/>
    <property type="evidence" value="ECO:0007669"/>
    <property type="project" value="UniProtKB-UniRule"/>
</dbReference>
<evidence type="ECO:0000259" key="3">
    <source>
        <dbReference type="Pfam" id="PF00586"/>
    </source>
</evidence>
<evidence type="ECO:0000256" key="1">
    <source>
        <dbReference type="ARBA" id="ARBA00022977"/>
    </source>
</evidence>
<evidence type="ECO:0000313" key="6">
    <source>
        <dbReference type="Proteomes" id="UP000471465"/>
    </source>
</evidence>
<comment type="similarity">
    <text evidence="2">Belongs to the thiamine-monophosphate kinase family.</text>
</comment>
<dbReference type="PIRSF" id="PIRSF005303">
    <property type="entry name" value="Thiam_monoph_kin"/>
    <property type="match status" value="1"/>
</dbReference>
<protein>
    <recommendedName>
        <fullName evidence="2">Thiamine-monophosphate kinase</fullName>
        <shortName evidence="2">TMP kinase</shortName>
        <shortName evidence="2">Thiamine-phosphate kinase</shortName>
        <ecNumber evidence="2">2.7.4.16</ecNumber>
    </recommendedName>
</protein>
<comment type="caution">
    <text evidence="5">The sequence shown here is derived from an EMBL/GenBank/DDBJ whole genome shotgun (WGS) entry which is preliminary data.</text>
</comment>
<feature type="binding site" evidence="2">
    <location>
        <begin position="129"/>
        <end position="130"/>
    </location>
    <ligand>
        <name>ATP</name>
        <dbReference type="ChEBI" id="CHEBI:30616"/>
    </ligand>
</feature>
<organism evidence="5 6">
    <name type="scientific">Psychrobacter nivimaris</name>
    <dbReference type="NCBI Taxonomy" id="281738"/>
    <lineage>
        <taxon>Bacteria</taxon>
        <taxon>Pseudomonadati</taxon>
        <taxon>Pseudomonadota</taxon>
        <taxon>Gammaproteobacteria</taxon>
        <taxon>Moraxellales</taxon>
        <taxon>Moraxellaceae</taxon>
        <taxon>Psychrobacter</taxon>
    </lineage>
</organism>
<feature type="binding site" evidence="2">
    <location>
        <position position="338"/>
    </location>
    <ligand>
        <name>substrate</name>
    </ligand>
</feature>
<feature type="binding site" evidence="2">
    <location>
        <position position="48"/>
    </location>
    <ligand>
        <name>Mg(2+)</name>
        <dbReference type="ChEBI" id="CHEBI:18420"/>
        <label>1</label>
    </ligand>
</feature>
<dbReference type="GO" id="GO:0009228">
    <property type="term" value="P:thiamine biosynthetic process"/>
    <property type="evidence" value="ECO:0007669"/>
    <property type="project" value="UniProtKB-KW"/>
</dbReference>
<dbReference type="Pfam" id="PF02769">
    <property type="entry name" value="AIRS_C"/>
    <property type="match status" value="1"/>
</dbReference>
<name>A0A6N7C1N9_9GAMM</name>
<feature type="binding site" evidence="2">
    <location>
        <position position="218"/>
    </location>
    <ligand>
        <name>ATP</name>
        <dbReference type="ChEBI" id="CHEBI:30616"/>
    </ligand>
</feature>
<dbReference type="HAMAP" id="MF_02128">
    <property type="entry name" value="TMP_kinase"/>
    <property type="match status" value="1"/>
</dbReference>
<keyword evidence="2 5" id="KW-0808">Transferase</keyword>
<dbReference type="InterPro" id="IPR006283">
    <property type="entry name" value="ThiL-like"/>
</dbReference>
<dbReference type="RefSeq" id="WP_160021468.1">
    <property type="nucleotide sequence ID" value="NZ_VZIZ01000010.1"/>
</dbReference>
<dbReference type="InterPro" id="IPR036676">
    <property type="entry name" value="PurM-like_C_sf"/>
</dbReference>
<feature type="binding site" evidence="2">
    <location>
        <position position="156"/>
    </location>
    <ligand>
        <name>ATP</name>
        <dbReference type="ChEBI" id="CHEBI:30616"/>
    </ligand>
</feature>
<keyword evidence="2" id="KW-0479">Metal-binding</keyword>
<dbReference type="InterPro" id="IPR016188">
    <property type="entry name" value="PurM-like_N"/>
</dbReference>
<comment type="function">
    <text evidence="2">Catalyzes the ATP-dependent phosphorylation of thiamine-monophosphate (TMP) to form thiamine-pyrophosphate (TPP), the active form of vitamin B1.</text>
</comment>
<comment type="catalytic activity">
    <reaction evidence="2">
        <text>thiamine phosphate + ATP = thiamine diphosphate + ADP</text>
        <dbReference type="Rhea" id="RHEA:15913"/>
        <dbReference type="ChEBI" id="CHEBI:30616"/>
        <dbReference type="ChEBI" id="CHEBI:37575"/>
        <dbReference type="ChEBI" id="CHEBI:58937"/>
        <dbReference type="ChEBI" id="CHEBI:456216"/>
        <dbReference type="EC" id="2.7.4.16"/>
    </reaction>
</comment>
<keyword evidence="2" id="KW-0547">Nucleotide-binding</keyword>
<gene>
    <name evidence="2" type="primary">thiL</name>
    <name evidence="5" type="ORF">FQV37_82</name>
</gene>
<feature type="binding site" evidence="2">
    <location>
        <position position="216"/>
    </location>
    <ligand>
        <name>Mg(2+)</name>
        <dbReference type="ChEBI" id="CHEBI:18420"/>
        <label>3</label>
    </ligand>
</feature>